<reference evidence="1 2" key="1">
    <citation type="submission" date="2019-05" db="EMBL/GenBank/DDBJ databases">
        <title>Another draft genome of Portunus trituberculatus and its Hox gene families provides insights of decapod evolution.</title>
        <authorList>
            <person name="Jeong J.-H."/>
            <person name="Song I."/>
            <person name="Kim S."/>
            <person name="Choi T."/>
            <person name="Kim D."/>
            <person name="Ryu S."/>
            <person name="Kim W."/>
        </authorList>
    </citation>
    <scope>NUCLEOTIDE SEQUENCE [LARGE SCALE GENOMIC DNA]</scope>
    <source>
        <tissue evidence="1">Muscle</tissue>
    </source>
</reference>
<proteinExistence type="predicted"/>
<comment type="caution">
    <text evidence="1">The sequence shown here is derived from an EMBL/GenBank/DDBJ whole genome shotgun (WGS) entry which is preliminary data.</text>
</comment>
<evidence type="ECO:0000313" key="1">
    <source>
        <dbReference type="EMBL" id="MPC11432.1"/>
    </source>
</evidence>
<dbReference type="Proteomes" id="UP000324222">
    <property type="component" value="Unassembled WGS sequence"/>
</dbReference>
<name>A0A5B7CP01_PORTR</name>
<dbReference type="AlphaFoldDB" id="A0A5B7CP01"/>
<accession>A0A5B7CP01</accession>
<protein>
    <submittedName>
        <fullName evidence="1">Uncharacterized protein</fullName>
    </submittedName>
</protein>
<sequence>MKKKALCSETAVRSYKKPRDFYVASPAGNTYEYLHYSSVQRGRYAPVSGVKSTNAKAAQTTSLRVTSLT</sequence>
<organism evidence="1 2">
    <name type="scientific">Portunus trituberculatus</name>
    <name type="common">Swimming crab</name>
    <name type="synonym">Neptunus trituberculatus</name>
    <dbReference type="NCBI Taxonomy" id="210409"/>
    <lineage>
        <taxon>Eukaryota</taxon>
        <taxon>Metazoa</taxon>
        <taxon>Ecdysozoa</taxon>
        <taxon>Arthropoda</taxon>
        <taxon>Crustacea</taxon>
        <taxon>Multicrustacea</taxon>
        <taxon>Malacostraca</taxon>
        <taxon>Eumalacostraca</taxon>
        <taxon>Eucarida</taxon>
        <taxon>Decapoda</taxon>
        <taxon>Pleocyemata</taxon>
        <taxon>Brachyura</taxon>
        <taxon>Eubrachyura</taxon>
        <taxon>Portunoidea</taxon>
        <taxon>Portunidae</taxon>
        <taxon>Portuninae</taxon>
        <taxon>Portunus</taxon>
    </lineage>
</organism>
<evidence type="ECO:0000313" key="2">
    <source>
        <dbReference type="Proteomes" id="UP000324222"/>
    </source>
</evidence>
<gene>
    <name evidence="1" type="ORF">E2C01_004098</name>
</gene>
<dbReference type="EMBL" id="VSRR010000162">
    <property type="protein sequence ID" value="MPC11432.1"/>
    <property type="molecule type" value="Genomic_DNA"/>
</dbReference>
<keyword evidence="2" id="KW-1185">Reference proteome</keyword>